<accession>A0A8D7B927</accession>
<proteinExistence type="predicted"/>
<name>A0A8D7B927_MUSAM</name>
<dbReference type="AlphaFoldDB" id="A0A8D7B927"/>
<evidence type="ECO:0000256" key="1">
    <source>
        <dbReference type="SAM" id="MobiDB-lite"/>
    </source>
</evidence>
<sequence length="88" mass="9755">MPPQDGAPDKDTNLGSMQRIPLRNATALVAGQRVKLHFSQRRWSLAEGKSEASLFSTTLVVVAITTAATRKENSYNEEERWGSADEQH</sequence>
<organism evidence="2">
    <name type="scientific">Musa acuminata subsp. malaccensis</name>
    <name type="common">Wild banana</name>
    <name type="synonym">Musa malaccensis</name>
    <dbReference type="NCBI Taxonomy" id="214687"/>
    <lineage>
        <taxon>Eukaryota</taxon>
        <taxon>Viridiplantae</taxon>
        <taxon>Streptophyta</taxon>
        <taxon>Embryophyta</taxon>
        <taxon>Tracheophyta</taxon>
        <taxon>Spermatophyta</taxon>
        <taxon>Magnoliopsida</taxon>
        <taxon>Liliopsida</taxon>
        <taxon>Zingiberales</taxon>
        <taxon>Musaceae</taxon>
        <taxon>Musa</taxon>
    </lineage>
</organism>
<evidence type="ECO:0000313" key="2">
    <source>
        <dbReference type="EMBL" id="CAG1860550.1"/>
    </source>
</evidence>
<reference evidence="2" key="1">
    <citation type="submission" date="2021-03" db="EMBL/GenBank/DDBJ databases">
        <authorList>
            <consortium name="Genoscope - CEA"/>
            <person name="William W."/>
        </authorList>
    </citation>
    <scope>NUCLEOTIDE SEQUENCE</scope>
    <source>
        <strain evidence="2">Doubled-haploid Pahang</strain>
    </source>
</reference>
<protein>
    <submittedName>
        <fullName evidence="2">(wild Malaysian banana) hypothetical protein</fullName>
    </submittedName>
</protein>
<dbReference type="EMBL" id="HG996466">
    <property type="protein sequence ID" value="CAG1860550.1"/>
    <property type="molecule type" value="Genomic_DNA"/>
</dbReference>
<feature type="compositionally biased region" description="Basic and acidic residues" evidence="1">
    <location>
        <begin position="69"/>
        <end position="88"/>
    </location>
</feature>
<feature type="region of interest" description="Disordered" evidence="1">
    <location>
        <begin position="68"/>
        <end position="88"/>
    </location>
</feature>
<gene>
    <name evidence="2" type="ORF">GSMUA_98540.1</name>
</gene>